<reference evidence="2 3" key="1">
    <citation type="submission" date="2014-04" db="EMBL/GenBank/DDBJ databases">
        <title>The Genome Sequence of Mycobacterium tuberculosis TKK-01-0051.</title>
        <authorList>
            <consortium name="The Broad Institute Genomics Platform"/>
            <consortium name="The Broad Institute Genome Sequencing Center for Infectious Disease"/>
            <person name="Earl A.M."/>
            <person name="Cohen K."/>
            <person name="Pym A."/>
            <person name="Bishai W."/>
            <person name="Maharaj K."/>
            <person name="Desjardins C."/>
            <person name="Abeel T."/>
            <person name="Young S."/>
            <person name="Zeng Q."/>
            <person name="Gargeya S."/>
            <person name="Abouelleil A."/>
            <person name="Alvarado L."/>
            <person name="Chapman S.B."/>
            <person name="Gainer-Dewar J."/>
            <person name="Goldberg J."/>
            <person name="Griggs A."/>
            <person name="Gujja S."/>
            <person name="Hansen M."/>
            <person name="Howarth C."/>
            <person name="Imamovic A."/>
            <person name="Larimer J."/>
            <person name="Murphy C."/>
            <person name="Naylor J."/>
            <person name="Pearson M."/>
            <person name="Poon T.W."/>
            <person name="Priest M."/>
            <person name="Roberts A."/>
            <person name="Saif S."/>
            <person name="Shea T."/>
            <person name="Sykes S."/>
            <person name="Wortman J."/>
            <person name="Nusbaum C."/>
            <person name="Birren B."/>
        </authorList>
    </citation>
    <scope>NUCLEOTIDE SEQUENCE [LARGE SCALE GENOMIC DNA]</scope>
    <source>
        <strain evidence="2 3">TKK-01-0051</strain>
    </source>
</reference>
<evidence type="ECO:0000313" key="2">
    <source>
        <dbReference type="EMBL" id="KBZ63536.1"/>
    </source>
</evidence>
<dbReference type="Pfam" id="PF12697">
    <property type="entry name" value="Abhydrolase_6"/>
    <property type="match status" value="1"/>
</dbReference>
<evidence type="ECO:0000313" key="3">
    <source>
        <dbReference type="Proteomes" id="UP000025947"/>
    </source>
</evidence>
<dbReference type="PRINTS" id="PR00412">
    <property type="entry name" value="EPOXHYDRLASE"/>
</dbReference>
<dbReference type="PATRIC" id="fig|1324261.3.peg.2261"/>
<comment type="caution">
    <text evidence="2">The sequence shown here is derived from an EMBL/GenBank/DDBJ whole genome shotgun (WGS) entry which is preliminary data.</text>
</comment>
<dbReference type="Proteomes" id="UP000025947">
    <property type="component" value="Unassembled WGS sequence"/>
</dbReference>
<name>A0A051U4K5_9MYCO</name>
<dbReference type="PRINTS" id="PR00111">
    <property type="entry name" value="ABHYDROLASE"/>
</dbReference>
<accession>A0A051U4K5</accession>
<dbReference type="InterPro" id="IPR000073">
    <property type="entry name" value="AB_hydrolase_1"/>
</dbReference>
<organism evidence="2 3">
    <name type="scientific">Mycobacterium [tuberculosis] TKK-01-0051</name>
    <dbReference type="NCBI Taxonomy" id="1324261"/>
    <lineage>
        <taxon>Bacteria</taxon>
        <taxon>Bacillati</taxon>
        <taxon>Actinomycetota</taxon>
        <taxon>Actinomycetes</taxon>
        <taxon>Mycobacteriales</taxon>
        <taxon>Mycobacteriaceae</taxon>
        <taxon>Mycobacterium</taxon>
        <taxon>Mycobacterium avium complex (MAC)</taxon>
    </lineage>
</organism>
<dbReference type="EMBL" id="JLXW01000006">
    <property type="protein sequence ID" value="KBZ63536.1"/>
    <property type="molecule type" value="Genomic_DNA"/>
</dbReference>
<dbReference type="GO" id="GO:0003824">
    <property type="term" value="F:catalytic activity"/>
    <property type="evidence" value="ECO:0007669"/>
    <property type="project" value="InterPro"/>
</dbReference>
<dbReference type="InterPro" id="IPR000639">
    <property type="entry name" value="Epox_hydrolase-like"/>
</dbReference>
<keyword evidence="3" id="KW-1185">Reference proteome</keyword>
<dbReference type="AlphaFoldDB" id="A0A051U4K5"/>
<dbReference type="SUPFAM" id="SSF53474">
    <property type="entry name" value="alpha/beta-Hydrolases"/>
    <property type="match status" value="1"/>
</dbReference>
<dbReference type="PANTHER" id="PTHR43798">
    <property type="entry name" value="MONOACYLGLYCEROL LIPASE"/>
    <property type="match status" value="1"/>
</dbReference>
<dbReference type="InterPro" id="IPR029058">
    <property type="entry name" value="AB_hydrolase_fold"/>
</dbReference>
<sequence length="298" mass="31964">MITNTNTDTDGWAHDSVHEMIPTALGTIHVRVGGRADGTPMVFWHSLLTTGSMWQYQYRHYAPTHRIVLIDAPGSGASAPLTSTITLEECSECLLSILNALRIDKCILVGNSWGAILATVFAAWHPERLIAAVAANGTASAATILDKVVMGPVVALIGAYSTSPNWLVRFARSGLAGKTAKRTKPEFLDSFQSVLKENPKSVALQMKSILLGRADTHAALNTIATVPVLLIAGDEDRQFSVKAVEDLAEAIPGSTFIVLPQTGHLSARESPELFNNAVDDFLADRALAARPERTRPCG</sequence>
<dbReference type="HOGENOM" id="CLU_020336_50_3_11"/>
<dbReference type="RefSeq" id="WP_199778434.1">
    <property type="nucleotide sequence ID" value="NZ_KK328284.1"/>
</dbReference>
<proteinExistence type="predicted"/>
<feature type="domain" description="AB hydrolase-1" evidence="1">
    <location>
        <begin position="42"/>
        <end position="276"/>
    </location>
</feature>
<gene>
    <name evidence="2" type="ORF">K875_02242</name>
</gene>
<dbReference type="Gene3D" id="3.40.50.1820">
    <property type="entry name" value="alpha/beta hydrolase"/>
    <property type="match status" value="1"/>
</dbReference>
<protein>
    <recommendedName>
        <fullName evidence="1">AB hydrolase-1 domain-containing protein</fullName>
    </recommendedName>
</protein>
<dbReference type="InterPro" id="IPR050266">
    <property type="entry name" value="AB_hydrolase_sf"/>
</dbReference>
<evidence type="ECO:0000259" key="1">
    <source>
        <dbReference type="Pfam" id="PF12697"/>
    </source>
</evidence>